<gene>
    <name evidence="1" type="ORF">XNOV1_A028560</name>
</gene>
<reference evidence="1" key="1">
    <citation type="submission" date="2023-08" db="EMBL/GenBank/DDBJ databases">
        <authorList>
            <person name="Alioto T."/>
            <person name="Alioto T."/>
            <person name="Gomez Garrido J."/>
        </authorList>
    </citation>
    <scope>NUCLEOTIDE SEQUENCE</scope>
</reference>
<accession>A0AAV1ELN8</accession>
<dbReference type="Proteomes" id="UP001178508">
    <property type="component" value="Chromosome 1"/>
</dbReference>
<evidence type="ECO:0000313" key="2">
    <source>
        <dbReference type="Proteomes" id="UP001178508"/>
    </source>
</evidence>
<evidence type="ECO:0000313" key="1">
    <source>
        <dbReference type="EMBL" id="CAJ1049599.1"/>
    </source>
</evidence>
<proteinExistence type="predicted"/>
<protein>
    <submittedName>
        <fullName evidence="1">Uncharacterized protein</fullName>
    </submittedName>
</protein>
<name>A0AAV1ELN8_XYRNO</name>
<sequence>MAIAENISTTATKRVPRTGDCDTLSASLSRRNRRTIALSMIYFLKVMVCYKEKQADLSVVTQSRVSLAIVSKPLFNRAEKKPFVHWVKKA</sequence>
<organism evidence="1 2">
    <name type="scientific">Xyrichtys novacula</name>
    <name type="common">Pearly razorfish</name>
    <name type="synonym">Hemipteronotus novacula</name>
    <dbReference type="NCBI Taxonomy" id="13765"/>
    <lineage>
        <taxon>Eukaryota</taxon>
        <taxon>Metazoa</taxon>
        <taxon>Chordata</taxon>
        <taxon>Craniata</taxon>
        <taxon>Vertebrata</taxon>
        <taxon>Euteleostomi</taxon>
        <taxon>Actinopterygii</taxon>
        <taxon>Neopterygii</taxon>
        <taxon>Teleostei</taxon>
        <taxon>Neoteleostei</taxon>
        <taxon>Acanthomorphata</taxon>
        <taxon>Eupercaria</taxon>
        <taxon>Labriformes</taxon>
        <taxon>Labridae</taxon>
        <taxon>Xyrichtys</taxon>
    </lineage>
</organism>
<dbReference type="EMBL" id="OY660864">
    <property type="protein sequence ID" value="CAJ1049599.1"/>
    <property type="molecule type" value="Genomic_DNA"/>
</dbReference>
<dbReference type="AlphaFoldDB" id="A0AAV1ELN8"/>
<keyword evidence="2" id="KW-1185">Reference proteome</keyword>